<dbReference type="PANTHER" id="PTHR13832:SF386">
    <property type="entry name" value="PROTEIN PHOSPHATASE 2C"/>
    <property type="match status" value="1"/>
</dbReference>
<dbReference type="Gene3D" id="3.60.40.10">
    <property type="entry name" value="PPM-type phosphatase domain"/>
    <property type="match status" value="3"/>
</dbReference>
<feature type="region of interest" description="Disordered" evidence="5">
    <location>
        <begin position="418"/>
        <end position="438"/>
    </location>
</feature>
<keyword evidence="1" id="KW-0479">Metal-binding</keyword>
<feature type="region of interest" description="Disordered" evidence="5">
    <location>
        <begin position="458"/>
        <end position="519"/>
    </location>
</feature>
<dbReference type="GO" id="GO:0046872">
    <property type="term" value="F:metal ion binding"/>
    <property type="evidence" value="ECO:0007669"/>
    <property type="project" value="UniProtKB-KW"/>
</dbReference>
<evidence type="ECO:0000313" key="8">
    <source>
        <dbReference type="Proteomes" id="UP001344447"/>
    </source>
</evidence>
<sequence length="614" mass="67642">MNIINYFKNGNNNGHSSNHSYYSNSKGSSFVPSPVLYMTPMAPIDYGCPDDMLDDGRSDTAPSSQNTSPMYQHHNLHHHHQHNNIEQPNCALEFLEHHLSFEMKYGVNVSQGNRKYQEDRHKVKIGLENNQYLSLFGVFDGHGGERASNFIKKKIVNCVNKYVKENKAGYSSKNLNSTSSPTGSTSSASSASSSGSSSSSASSSSSSGPLNGSSSSIGMPNASTISPTPSSGNSSTSSGASSSGVSSANSPIGGFDSPGWMKFNHLYNQTNFQQEIQNRSEFLQAALYNTFQFLDNRYCKKYRQKGDGGSTCLVALLSNPPNAQPLLVVANAGDSRGVLCRNGKAHPLSYDHKPGNPKEKQRITSSGGKIEWDYNERIWRVSGILSVSRGIGDIPLKKWVVCDPEFVVFPLKGPIKKSNNRFSSSSAHSSPSSPKAFRSSPQINRFFFSPAFKNKSISNSTGSLPPSTNNSPQQPPPMLHQIHQNHLNNVSSPNSSISSESPSLNTLDHNNINNNNQNSKIISTSPPNHKMYYCSNHQYNYGEVDQFFVLATDGIWDVFENQELVDFINEIIEESYHSKRLDWDPNEISKRVVQEAYRKGSGDNATVLIIKLYW</sequence>
<protein>
    <recommendedName>
        <fullName evidence="6">PPM-type phosphatase domain-containing protein</fullName>
    </recommendedName>
</protein>
<dbReference type="PROSITE" id="PS01032">
    <property type="entry name" value="PPM_1"/>
    <property type="match status" value="1"/>
</dbReference>
<dbReference type="Pfam" id="PF00481">
    <property type="entry name" value="PP2C"/>
    <property type="match status" value="3"/>
</dbReference>
<evidence type="ECO:0000313" key="7">
    <source>
        <dbReference type="EMBL" id="KAK5577305.1"/>
    </source>
</evidence>
<evidence type="ECO:0000256" key="2">
    <source>
        <dbReference type="ARBA" id="ARBA00022801"/>
    </source>
</evidence>
<proteinExistence type="inferred from homology"/>
<dbReference type="SUPFAM" id="SSF81606">
    <property type="entry name" value="PP2C-like"/>
    <property type="match status" value="2"/>
</dbReference>
<feature type="compositionally biased region" description="Polar residues" evidence="5">
    <location>
        <begin position="60"/>
        <end position="70"/>
    </location>
</feature>
<dbReference type="InterPro" id="IPR015655">
    <property type="entry name" value="PP2C"/>
</dbReference>
<keyword evidence="2 4" id="KW-0378">Hydrolase</keyword>
<evidence type="ECO:0000256" key="5">
    <source>
        <dbReference type="SAM" id="MobiDB-lite"/>
    </source>
</evidence>
<name>A0AAN7U2P1_9MYCE</name>
<dbReference type="PANTHER" id="PTHR13832">
    <property type="entry name" value="PROTEIN PHOSPHATASE 2C"/>
    <property type="match status" value="1"/>
</dbReference>
<dbReference type="CDD" id="cd00143">
    <property type="entry name" value="PP2Cc"/>
    <property type="match status" value="1"/>
</dbReference>
<feature type="compositionally biased region" description="Low complexity" evidence="5">
    <location>
        <begin position="223"/>
        <end position="249"/>
    </location>
</feature>
<dbReference type="GO" id="GO:0004722">
    <property type="term" value="F:protein serine/threonine phosphatase activity"/>
    <property type="evidence" value="ECO:0007669"/>
    <property type="project" value="InterPro"/>
</dbReference>
<dbReference type="PROSITE" id="PS51746">
    <property type="entry name" value="PPM_2"/>
    <property type="match status" value="1"/>
</dbReference>
<comment type="caution">
    <text evidence="7">The sequence shown here is derived from an EMBL/GenBank/DDBJ whole genome shotgun (WGS) entry which is preliminary data.</text>
</comment>
<keyword evidence="8" id="KW-1185">Reference proteome</keyword>
<dbReference type="InterPro" id="IPR001932">
    <property type="entry name" value="PPM-type_phosphatase-like_dom"/>
</dbReference>
<evidence type="ECO:0000256" key="1">
    <source>
        <dbReference type="ARBA" id="ARBA00022723"/>
    </source>
</evidence>
<feature type="compositionally biased region" description="Low complexity" evidence="5">
    <location>
        <begin position="420"/>
        <end position="438"/>
    </location>
</feature>
<dbReference type="FunFam" id="3.60.40.10:FF:000290">
    <property type="entry name" value="Uncharacterized protein"/>
    <property type="match status" value="1"/>
</dbReference>
<evidence type="ECO:0000259" key="6">
    <source>
        <dbReference type="PROSITE" id="PS51746"/>
    </source>
</evidence>
<dbReference type="EMBL" id="JAVFKY010000004">
    <property type="protein sequence ID" value="KAK5577305.1"/>
    <property type="molecule type" value="Genomic_DNA"/>
</dbReference>
<evidence type="ECO:0000256" key="3">
    <source>
        <dbReference type="ARBA" id="ARBA00022912"/>
    </source>
</evidence>
<feature type="region of interest" description="Disordered" evidence="5">
    <location>
        <begin position="170"/>
        <end position="249"/>
    </location>
</feature>
<evidence type="ECO:0000256" key="4">
    <source>
        <dbReference type="RuleBase" id="RU003465"/>
    </source>
</evidence>
<dbReference type="Proteomes" id="UP001344447">
    <property type="component" value="Unassembled WGS sequence"/>
</dbReference>
<feature type="domain" description="PPM-type phosphatase" evidence="6">
    <location>
        <begin position="104"/>
        <end position="612"/>
    </location>
</feature>
<feature type="compositionally biased region" description="Low complexity" evidence="5">
    <location>
        <begin position="487"/>
        <end position="519"/>
    </location>
</feature>
<dbReference type="InterPro" id="IPR000222">
    <property type="entry name" value="PP2C_BS"/>
</dbReference>
<organism evidence="7 8">
    <name type="scientific">Dictyostelium firmibasis</name>
    <dbReference type="NCBI Taxonomy" id="79012"/>
    <lineage>
        <taxon>Eukaryota</taxon>
        <taxon>Amoebozoa</taxon>
        <taxon>Evosea</taxon>
        <taxon>Eumycetozoa</taxon>
        <taxon>Dictyostelia</taxon>
        <taxon>Dictyosteliales</taxon>
        <taxon>Dictyosteliaceae</taxon>
        <taxon>Dictyostelium</taxon>
    </lineage>
</organism>
<comment type="similarity">
    <text evidence="4">Belongs to the PP2C family.</text>
</comment>
<dbReference type="SMART" id="SM00332">
    <property type="entry name" value="PP2Cc"/>
    <property type="match status" value="1"/>
</dbReference>
<feature type="compositionally biased region" description="Low complexity" evidence="5">
    <location>
        <begin position="174"/>
        <end position="216"/>
    </location>
</feature>
<reference evidence="7 8" key="1">
    <citation type="submission" date="2023-11" db="EMBL/GenBank/DDBJ databases">
        <title>Dfirmibasis_genome.</title>
        <authorList>
            <person name="Edelbroek B."/>
            <person name="Kjellin J."/>
            <person name="Jerlstrom-Hultqvist J."/>
            <person name="Soderbom F."/>
        </authorList>
    </citation>
    <scope>NUCLEOTIDE SEQUENCE [LARGE SCALE GENOMIC DNA]</scope>
    <source>
        <strain evidence="7 8">TNS-C-14</strain>
    </source>
</reference>
<dbReference type="InterPro" id="IPR036457">
    <property type="entry name" value="PPM-type-like_dom_sf"/>
</dbReference>
<dbReference type="AlphaFoldDB" id="A0AAN7U2P1"/>
<gene>
    <name evidence="7" type="ORF">RB653_002246</name>
</gene>
<feature type="region of interest" description="Disordered" evidence="5">
    <location>
        <begin position="49"/>
        <end position="71"/>
    </location>
</feature>
<accession>A0AAN7U2P1</accession>
<keyword evidence="3 4" id="KW-0904">Protein phosphatase</keyword>